<sequence length="163" mass="18362">MSYGISWVKLEKYAEITGDSVDAVMARRKSGKWLDGEQCKIVDGRLWVNLRSVEEWIDGGGRANRTAAQSGEEESRNDVRAPAPVASMAKDALVPGLRKEEVLWDIATIALYLKREPQVVRERMACLPSFPKSIRLPTKTGRAQPLFLAEEVIAWTKKYKDKN</sequence>
<gene>
    <name evidence="2" type="ORF">I4X03_014685</name>
</gene>
<evidence type="ECO:0000313" key="2">
    <source>
        <dbReference type="EMBL" id="MBZ2208509.1"/>
    </source>
</evidence>
<dbReference type="EMBL" id="JAFBIL020000005">
    <property type="protein sequence ID" value="MBZ2208509.1"/>
    <property type="molecule type" value="Genomic_DNA"/>
</dbReference>
<proteinExistence type="predicted"/>
<dbReference type="RefSeq" id="WP_223468988.1">
    <property type="nucleotide sequence ID" value="NZ_JAFBIL020000005.1"/>
</dbReference>
<evidence type="ECO:0000313" key="3">
    <source>
        <dbReference type="Proteomes" id="UP000809349"/>
    </source>
</evidence>
<evidence type="ECO:0000256" key="1">
    <source>
        <dbReference type="SAM" id="MobiDB-lite"/>
    </source>
</evidence>
<reference evidence="2 3" key="1">
    <citation type="submission" date="2021-01" db="EMBL/GenBank/DDBJ databases">
        <authorList>
            <person name="Ruan W."/>
            <person name="Khan S.A."/>
            <person name="Jeon C.O."/>
        </authorList>
    </citation>
    <scope>NUCLEOTIDE SEQUENCE [LARGE SCALE GENOMIC DNA]</scope>
    <source>
        <strain evidence="2 3">R798</strain>
    </source>
</reference>
<accession>A0ABS7SRC7</accession>
<feature type="region of interest" description="Disordered" evidence="1">
    <location>
        <begin position="62"/>
        <end position="81"/>
    </location>
</feature>
<protein>
    <recommendedName>
        <fullName evidence="4">DNA-binding protein</fullName>
    </recommendedName>
</protein>
<dbReference type="Proteomes" id="UP000809349">
    <property type="component" value="Unassembled WGS sequence"/>
</dbReference>
<evidence type="ECO:0008006" key="4">
    <source>
        <dbReference type="Google" id="ProtNLM"/>
    </source>
</evidence>
<keyword evidence="3" id="KW-1185">Reference proteome</keyword>
<reference evidence="2 3" key="2">
    <citation type="submission" date="2021-08" db="EMBL/GenBank/DDBJ databases">
        <title>Massilia sp. R798.</title>
        <authorList>
            <person name="Baek J.H."/>
            <person name="Jung H.S."/>
            <person name="Kim K.R."/>
            <person name="Jeon C.O."/>
        </authorList>
    </citation>
    <scope>NUCLEOTIDE SEQUENCE [LARGE SCALE GENOMIC DNA]</scope>
    <source>
        <strain evidence="2 3">R798</strain>
    </source>
</reference>
<name>A0ABS7SRC7_9BURK</name>
<organism evidence="2 3">
    <name type="scientific">Massilia soli</name>
    <dbReference type="NCBI Taxonomy" id="2792854"/>
    <lineage>
        <taxon>Bacteria</taxon>
        <taxon>Pseudomonadati</taxon>
        <taxon>Pseudomonadota</taxon>
        <taxon>Betaproteobacteria</taxon>
        <taxon>Burkholderiales</taxon>
        <taxon>Oxalobacteraceae</taxon>
        <taxon>Telluria group</taxon>
        <taxon>Massilia</taxon>
    </lineage>
</organism>
<comment type="caution">
    <text evidence="2">The sequence shown here is derived from an EMBL/GenBank/DDBJ whole genome shotgun (WGS) entry which is preliminary data.</text>
</comment>